<dbReference type="PANTHER" id="PTHR43941">
    <property type="entry name" value="STRUCTURAL MAINTENANCE OF CHROMOSOMES PROTEIN 2"/>
    <property type="match status" value="1"/>
</dbReference>
<dbReference type="PANTHER" id="PTHR43941:SF1">
    <property type="entry name" value="STRUCTURAL MAINTENANCE OF CHROMOSOMES PROTEIN 2"/>
    <property type="match status" value="1"/>
</dbReference>
<evidence type="ECO:0000313" key="3">
    <source>
        <dbReference type="EMBL" id="KIL60294.1"/>
    </source>
</evidence>
<dbReference type="EMBL" id="KN818301">
    <property type="protein sequence ID" value="KIL60294.1"/>
    <property type="molecule type" value="Genomic_DNA"/>
</dbReference>
<keyword evidence="4" id="KW-1185">Reference proteome</keyword>
<dbReference type="Proteomes" id="UP000054549">
    <property type="component" value="Unassembled WGS sequence"/>
</dbReference>
<reference evidence="3 4" key="1">
    <citation type="submission" date="2014-04" db="EMBL/GenBank/DDBJ databases">
        <title>Evolutionary Origins and Diversification of the Mycorrhizal Mutualists.</title>
        <authorList>
            <consortium name="DOE Joint Genome Institute"/>
            <consortium name="Mycorrhizal Genomics Consortium"/>
            <person name="Kohler A."/>
            <person name="Kuo A."/>
            <person name="Nagy L.G."/>
            <person name="Floudas D."/>
            <person name="Copeland A."/>
            <person name="Barry K.W."/>
            <person name="Cichocki N."/>
            <person name="Veneault-Fourrey C."/>
            <person name="LaButti K."/>
            <person name="Lindquist E.A."/>
            <person name="Lipzen A."/>
            <person name="Lundell T."/>
            <person name="Morin E."/>
            <person name="Murat C."/>
            <person name="Riley R."/>
            <person name="Ohm R."/>
            <person name="Sun H."/>
            <person name="Tunlid A."/>
            <person name="Henrissat B."/>
            <person name="Grigoriev I.V."/>
            <person name="Hibbett D.S."/>
            <person name="Martin F."/>
        </authorList>
    </citation>
    <scope>NUCLEOTIDE SEQUENCE [LARGE SCALE GENOMIC DNA]</scope>
    <source>
        <strain evidence="3 4">Koide BX008</strain>
    </source>
</reference>
<gene>
    <name evidence="3" type="ORF">M378DRAFT_199862</name>
</gene>
<evidence type="ECO:0000256" key="1">
    <source>
        <dbReference type="SAM" id="Coils"/>
    </source>
</evidence>
<sequence length="818" mass="90917">MTYLASRFTHSPQPYPLISFPQYNSVMVTTSSGKIAKYTYTERVLHAFSQVLKKHRRHAVHMTSLRAQVRKNAEANRDKLGPRWPNWVTKTVHRLEDEGILAPARSSSGSVVMTPDGKKAIATVRKSLAAATNTSPTSVDQELLWKAIAHQSPTKSSSAGVKRRRHSTVQPRNEDSAVQSSPARRNAKRARTSLPTVKKTLSKMTKAELQAAVRNLEAENTDILMRPMSPLTDLDEGEERERLEAELVARDEEIRRVRQQLDELKSQTTPVRSSELDSGQTTRPEATRDVSPSPEQRPTGGVVRTQSGSLICDVSKRPTPAPSSPGVDGGLTLAEEDDLFGDSGEPVSPRTQLFGPVQPNAAAEEANRVREEMEHVYRNKISILEEALESRVREIQEQKQAREKLSEQIPRLEVEFADRVSTLEQEIETLGVKLSSVSSDLVSKNTELEHLRTSKDAVESALKGLEEENSHVKADLENARLELASAQDQNTSLAALHMTAEATLATRDEEAAELSRQLQELLVECKSLEEQLASELYKNAVFEVTLNESNASRDAKMTELASSWEENEGLRVNISNLELSVTQAKADIDRLTQNLEQSKASEDAWRNALSRAEESHEKLAASLSAEVKQLQNLLSEVESRAMINEGKSAELENAVGGLHTELANAQEKIKEVESNLAVVQAQQSAERKSHESTVAEMKESLSKKRQEMDRLSTELKSVRFERRRVQEDLVMRQKEFSDATNALKTELAAAVSRADGAEEGFSVLYKAKEADETTIEALKETFMQLRDAQLRSFEELGNKIHSAGSTPASKSHLTRMDL</sequence>
<feature type="region of interest" description="Disordered" evidence="2">
    <location>
        <begin position="683"/>
        <end position="708"/>
    </location>
</feature>
<accession>A0A0C2T1G1</accession>
<feature type="compositionally biased region" description="Polar residues" evidence="2">
    <location>
        <begin position="168"/>
        <end position="183"/>
    </location>
</feature>
<evidence type="ECO:0000256" key="2">
    <source>
        <dbReference type="SAM" id="MobiDB-lite"/>
    </source>
</evidence>
<dbReference type="STRING" id="946122.A0A0C2T1G1"/>
<feature type="compositionally biased region" description="Basic and acidic residues" evidence="2">
    <location>
        <begin position="685"/>
        <end position="708"/>
    </location>
</feature>
<dbReference type="HOGENOM" id="CLU_312846_0_0_1"/>
<feature type="compositionally biased region" description="Polar residues" evidence="2">
    <location>
        <begin position="266"/>
        <end position="284"/>
    </location>
</feature>
<dbReference type="InParanoid" id="A0A0C2T1G1"/>
<dbReference type="GO" id="GO:0007076">
    <property type="term" value="P:mitotic chromosome condensation"/>
    <property type="evidence" value="ECO:0007669"/>
    <property type="project" value="TreeGrafter"/>
</dbReference>
<dbReference type="GO" id="GO:0003682">
    <property type="term" value="F:chromatin binding"/>
    <property type="evidence" value="ECO:0007669"/>
    <property type="project" value="TreeGrafter"/>
</dbReference>
<feature type="coiled-coil region" evidence="1">
    <location>
        <begin position="448"/>
        <end position="538"/>
    </location>
</feature>
<dbReference type="Gene3D" id="1.10.287.1490">
    <property type="match status" value="1"/>
</dbReference>
<dbReference type="OrthoDB" id="3271002at2759"/>
<dbReference type="GO" id="GO:0000796">
    <property type="term" value="C:condensin complex"/>
    <property type="evidence" value="ECO:0007669"/>
    <property type="project" value="TreeGrafter"/>
</dbReference>
<protein>
    <submittedName>
        <fullName evidence="3">Uncharacterized protein</fullName>
    </submittedName>
</protein>
<organism evidence="3 4">
    <name type="scientific">Amanita muscaria (strain Koide BX008)</name>
    <dbReference type="NCBI Taxonomy" id="946122"/>
    <lineage>
        <taxon>Eukaryota</taxon>
        <taxon>Fungi</taxon>
        <taxon>Dikarya</taxon>
        <taxon>Basidiomycota</taxon>
        <taxon>Agaricomycotina</taxon>
        <taxon>Agaricomycetes</taxon>
        <taxon>Agaricomycetidae</taxon>
        <taxon>Agaricales</taxon>
        <taxon>Pluteineae</taxon>
        <taxon>Amanitaceae</taxon>
        <taxon>Amanita</taxon>
    </lineage>
</organism>
<evidence type="ECO:0000313" key="4">
    <source>
        <dbReference type="Proteomes" id="UP000054549"/>
    </source>
</evidence>
<dbReference type="GO" id="GO:0000793">
    <property type="term" value="C:condensed chromosome"/>
    <property type="evidence" value="ECO:0007669"/>
    <property type="project" value="TreeGrafter"/>
</dbReference>
<name>A0A0C2T1G1_AMAMK</name>
<proteinExistence type="predicted"/>
<feature type="region of interest" description="Disordered" evidence="2">
    <location>
        <begin position="150"/>
        <end position="201"/>
    </location>
</feature>
<dbReference type="AlphaFoldDB" id="A0A0C2T1G1"/>
<dbReference type="GO" id="GO:0000785">
    <property type="term" value="C:chromatin"/>
    <property type="evidence" value="ECO:0007669"/>
    <property type="project" value="TreeGrafter"/>
</dbReference>
<feature type="coiled-coil region" evidence="1">
    <location>
        <begin position="381"/>
        <end position="415"/>
    </location>
</feature>
<keyword evidence="1" id="KW-0175">Coiled coil</keyword>
<feature type="region of interest" description="Disordered" evidence="2">
    <location>
        <begin position="260"/>
        <end position="328"/>
    </location>
</feature>